<keyword evidence="8" id="KW-0812">Transmembrane</keyword>
<dbReference type="GO" id="GO:0009220">
    <property type="term" value="P:pyrimidine ribonucleotide biosynthetic process"/>
    <property type="evidence" value="ECO:0007669"/>
    <property type="project" value="TreeGrafter"/>
</dbReference>
<organism evidence="18 19">
    <name type="scientific">Caenorhabditis auriculariae</name>
    <dbReference type="NCBI Taxonomy" id="2777116"/>
    <lineage>
        <taxon>Eukaryota</taxon>
        <taxon>Metazoa</taxon>
        <taxon>Ecdysozoa</taxon>
        <taxon>Nematoda</taxon>
        <taxon>Chromadorea</taxon>
        <taxon>Rhabditida</taxon>
        <taxon>Rhabditina</taxon>
        <taxon>Rhabditomorpha</taxon>
        <taxon>Rhabditoidea</taxon>
        <taxon>Rhabditidae</taxon>
        <taxon>Peloderinae</taxon>
        <taxon>Caenorhabditis</taxon>
    </lineage>
</organism>
<dbReference type="NCBIfam" id="NF003652">
    <property type="entry name" value="PRK05286.2-5"/>
    <property type="match status" value="1"/>
</dbReference>
<dbReference type="EC" id="1.3.5.2" evidence="4 16"/>
<evidence type="ECO:0000313" key="19">
    <source>
        <dbReference type="Proteomes" id="UP000835052"/>
    </source>
</evidence>
<gene>
    <name evidence="18" type="ORF">CAUJ_LOCUS231</name>
</gene>
<dbReference type="SUPFAM" id="SSF51395">
    <property type="entry name" value="FMN-linked oxidoreductases"/>
    <property type="match status" value="1"/>
</dbReference>
<evidence type="ECO:0000256" key="4">
    <source>
        <dbReference type="ARBA" id="ARBA00012791"/>
    </source>
</evidence>
<keyword evidence="13 16" id="KW-0496">Mitochondrion</keyword>
<evidence type="ECO:0000256" key="2">
    <source>
        <dbReference type="ARBA" id="ARBA00005161"/>
    </source>
</evidence>
<feature type="domain" description="Dihydroorotate dehydrogenase catalytic" evidence="17">
    <location>
        <begin position="89"/>
        <end position="386"/>
    </location>
</feature>
<evidence type="ECO:0000256" key="10">
    <source>
        <dbReference type="ARBA" id="ARBA00022946"/>
    </source>
</evidence>
<dbReference type="InterPro" id="IPR013785">
    <property type="entry name" value="Aldolase_TIM"/>
</dbReference>
<comment type="catalytic activity">
    <reaction evidence="15 16">
        <text>(S)-dihydroorotate + a quinone = orotate + a quinol</text>
        <dbReference type="Rhea" id="RHEA:30187"/>
        <dbReference type="ChEBI" id="CHEBI:24646"/>
        <dbReference type="ChEBI" id="CHEBI:30839"/>
        <dbReference type="ChEBI" id="CHEBI:30864"/>
        <dbReference type="ChEBI" id="CHEBI:132124"/>
        <dbReference type="EC" id="1.3.5.2"/>
    </reaction>
</comment>
<keyword evidence="11" id="KW-1133">Transmembrane helix</keyword>
<sequence length="410" mass="45217">MYKGRYIYQKLPPGQITKSTVIVLTSGLVGYTFLELLGGSENFYNKGAMPLVHRFIDGEKSHRWAVRAASWGLLPRWGWNRKEYPELHCVLFGRDIKNPVGLAAGFDKNGDAIESLAEVSGLGMVEIGSVTPIPQPGNNRPRVFRLLEDEGVINRYGFNSDGVGRVQQRVRTARDSWRSDWALLGVNLGKNKMSEDALHDYEIGINYFAPHCDYLVLNISSPNTPGLRSMQKKSDLEKLLLHAKKALDLHQLEKRPQMFLKIAPDLIESELKDIAQVVSNPKFGIDGLIISNTTISRPTSLRSENKDESGGLSGKPVGHLSTECIRTMYKLTEGKVVIIGCGGIASGQDAYDKIRAGASLVQLYTAIVFQGFPVIGKVKRELVQLLRRDGFANVSEAVGADHRSGGSKNP</sequence>
<dbReference type="GO" id="GO:0006207">
    <property type="term" value="P:'de novo' pyrimidine nucleobase biosynthetic process"/>
    <property type="evidence" value="ECO:0007669"/>
    <property type="project" value="InterPro"/>
</dbReference>
<keyword evidence="9 16" id="KW-0999">Mitochondrion inner membrane</keyword>
<accession>A0A8S1GNP7</accession>
<keyword evidence="14" id="KW-0472">Membrane</keyword>
<dbReference type="FunFam" id="3.20.20.70:FF:000066">
    <property type="entry name" value="Dihydroorotate dehydrogenase (quinone), mitochondrial"/>
    <property type="match status" value="1"/>
</dbReference>
<dbReference type="InterPro" id="IPR050074">
    <property type="entry name" value="DHO_dehydrogenase"/>
</dbReference>
<keyword evidence="19" id="KW-1185">Reference proteome</keyword>
<dbReference type="Gene3D" id="3.20.20.70">
    <property type="entry name" value="Aldolase class I"/>
    <property type="match status" value="1"/>
</dbReference>
<comment type="caution">
    <text evidence="18">The sequence shown here is derived from an EMBL/GenBank/DDBJ whole genome shotgun (WGS) entry which is preliminary data.</text>
</comment>
<dbReference type="NCBIfam" id="TIGR01036">
    <property type="entry name" value="pyrD_sub2"/>
    <property type="match status" value="1"/>
</dbReference>
<keyword evidence="12 16" id="KW-0560">Oxidoreductase</keyword>
<evidence type="ECO:0000256" key="1">
    <source>
        <dbReference type="ARBA" id="ARBA00004434"/>
    </source>
</evidence>
<reference evidence="18" key="1">
    <citation type="submission" date="2020-10" db="EMBL/GenBank/DDBJ databases">
        <authorList>
            <person name="Kikuchi T."/>
        </authorList>
    </citation>
    <scope>NUCLEOTIDE SEQUENCE</scope>
    <source>
        <strain evidence="18">NKZ352</strain>
    </source>
</reference>
<keyword evidence="10" id="KW-0809">Transit peptide</keyword>
<keyword evidence="7 16" id="KW-0288">FMN</keyword>
<dbReference type="InterPro" id="IPR005720">
    <property type="entry name" value="Dihydroorotate_DH_cat"/>
</dbReference>
<dbReference type="InterPro" id="IPR001295">
    <property type="entry name" value="Dihydroorotate_DH_CS"/>
</dbReference>
<evidence type="ECO:0000256" key="9">
    <source>
        <dbReference type="ARBA" id="ARBA00022792"/>
    </source>
</evidence>
<comment type="pathway">
    <text evidence="2 16">Pyrimidine metabolism; UMP biosynthesis via de novo pathway; orotate from (S)-dihydroorotate (quinone route): step 1/1.</text>
</comment>
<dbReference type="PROSITE" id="PS00912">
    <property type="entry name" value="DHODEHASE_2"/>
    <property type="match status" value="1"/>
</dbReference>
<dbReference type="PANTHER" id="PTHR48109:SF4">
    <property type="entry name" value="DIHYDROOROTATE DEHYDROGENASE (QUINONE), MITOCHONDRIAL"/>
    <property type="match status" value="1"/>
</dbReference>
<evidence type="ECO:0000256" key="8">
    <source>
        <dbReference type="ARBA" id="ARBA00022692"/>
    </source>
</evidence>
<dbReference type="PROSITE" id="PS00911">
    <property type="entry name" value="DHODEHASE_1"/>
    <property type="match status" value="1"/>
</dbReference>
<dbReference type="AlphaFoldDB" id="A0A8S1GNP7"/>
<dbReference type="PANTHER" id="PTHR48109">
    <property type="entry name" value="DIHYDROOROTATE DEHYDROGENASE (QUINONE), MITOCHONDRIAL-RELATED"/>
    <property type="match status" value="1"/>
</dbReference>
<evidence type="ECO:0000256" key="13">
    <source>
        <dbReference type="ARBA" id="ARBA00023128"/>
    </source>
</evidence>
<name>A0A8S1GNP7_9PELO</name>
<dbReference type="GO" id="GO:0106430">
    <property type="term" value="F:dihydroorotate dehydrogenase (quinone) activity"/>
    <property type="evidence" value="ECO:0007669"/>
    <property type="project" value="UniProtKB-EC"/>
</dbReference>
<evidence type="ECO:0000256" key="15">
    <source>
        <dbReference type="ARBA" id="ARBA00048639"/>
    </source>
</evidence>
<evidence type="ECO:0000256" key="14">
    <source>
        <dbReference type="ARBA" id="ARBA00023136"/>
    </source>
</evidence>
<dbReference type="Proteomes" id="UP000835052">
    <property type="component" value="Unassembled WGS sequence"/>
</dbReference>
<evidence type="ECO:0000256" key="7">
    <source>
        <dbReference type="ARBA" id="ARBA00022643"/>
    </source>
</evidence>
<evidence type="ECO:0000256" key="12">
    <source>
        <dbReference type="ARBA" id="ARBA00023002"/>
    </source>
</evidence>
<comment type="subcellular location">
    <subcellularLocation>
        <location evidence="1 16">Mitochondrion inner membrane</location>
        <topology evidence="1 16">Single-pass membrane protein</topology>
    </subcellularLocation>
</comment>
<evidence type="ECO:0000256" key="11">
    <source>
        <dbReference type="ARBA" id="ARBA00022989"/>
    </source>
</evidence>
<evidence type="ECO:0000256" key="3">
    <source>
        <dbReference type="ARBA" id="ARBA00005359"/>
    </source>
</evidence>
<evidence type="ECO:0000313" key="18">
    <source>
        <dbReference type="EMBL" id="CAD6184312.1"/>
    </source>
</evidence>
<evidence type="ECO:0000256" key="16">
    <source>
        <dbReference type="RuleBase" id="RU361255"/>
    </source>
</evidence>
<evidence type="ECO:0000256" key="5">
    <source>
        <dbReference type="ARBA" id="ARBA00017599"/>
    </source>
</evidence>
<dbReference type="OrthoDB" id="14784at2759"/>
<comment type="cofactor">
    <cofactor evidence="16">
        <name>FMN</name>
        <dbReference type="ChEBI" id="CHEBI:58210"/>
    </cofactor>
    <text evidence="16">Binds 1 FMN per subunit.</text>
</comment>
<dbReference type="Pfam" id="PF01180">
    <property type="entry name" value="DHO_dh"/>
    <property type="match status" value="1"/>
</dbReference>
<protein>
    <recommendedName>
        <fullName evidence="5 16">Dihydroorotate dehydrogenase (quinone), mitochondrial</fullName>
        <shortName evidence="16">DHOdehase</shortName>
        <ecNumber evidence="4 16">1.3.5.2</ecNumber>
    </recommendedName>
</protein>
<dbReference type="EMBL" id="CAJGYM010000001">
    <property type="protein sequence ID" value="CAD6184312.1"/>
    <property type="molecule type" value="Genomic_DNA"/>
</dbReference>
<dbReference type="CDD" id="cd04738">
    <property type="entry name" value="DHOD_2_like"/>
    <property type="match status" value="1"/>
</dbReference>
<keyword evidence="6 16" id="KW-0285">Flavoprotein</keyword>
<dbReference type="NCBIfam" id="NF003645">
    <property type="entry name" value="PRK05286.1-2"/>
    <property type="match status" value="1"/>
</dbReference>
<evidence type="ECO:0000259" key="17">
    <source>
        <dbReference type="Pfam" id="PF01180"/>
    </source>
</evidence>
<proteinExistence type="inferred from homology"/>
<comment type="similarity">
    <text evidence="3 16">Belongs to the dihydroorotate dehydrogenase family. Type 2 subfamily.</text>
</comment>
<dbReference type="GO" id="GO:0005743">
    <property type="term" value="C:mitochondrial inner membrane"/>
    <property type="evidence" value="ECO:0007669"/>
    <property type="project" value="UniProtKB-SubCell"/>
</dbReference>
<dbReference type="InterPro" id="IPR005719">
    <property type="entry name" value="Dihydroorotate_DH_2"/>
</dbReference>
<evidence type="ECO:0000256" key="6">
    <source>
        <dbReference type="ARBA" id="ARBA00022630"/>
    </source>
</evidence>